<dbReference type="InterPro" id="IPR001789">
    <property type="entry name" value="Sig_transdc_resp-reg_receiver"/>
</dbReference>
<dbReference type="PROSITE" id="PS50930">
    <property type="entry name" value="HTH_LYTTR"/>
    <property type="match status" value="1"/>
</dbReference>
<dbReference type="GO" id="GO:0000156">
    <property type="term" value="F:phosphorelay response regulator activity"/>
    <property type="evidence" value="ECO:0007669"/>
    <property type="project" value="InterPro"/>
</dbReference>
<feature type="modified residue" description="4-aspartylphosphate" evidence="1">
    <location>
        <position position="54"/>
    </location>
</feature>
<protein>
    <submittedName>
        <fullName evidence="4">Response regulator</fullName>
    </submittedName>
</protein>
<accession>A0A7K1Y8I8</accession>
<dbReference type="SMART" id="SM00850">
    <property type="entry name" value="LytTR"/>
    <property type="match status" value="1"/>
</dbReference>
<reference evidence="4 5" key="1">
    <citation type="submission" date="2019-11" db="EMBL/GenBank/DDBJ databases">
        <title>Pedobacter sp. HMF7647 Genome sequencing and assembly.</title>
        <authorList>
            <person name="Kang H."/>
            <person name="Kim H."/>
            <person name="Joh K."/>
        </authorList>
    </citation>
    <scope>NUCLEOTIDE SEQUENCE [LARGE SCALE GENOMIC DNA]</scope>
    <source>
        <strain evidence="4 5">HMF7647</strain>
    </source>
</reference>
<comment type="caution">
    <text evidence="4">The sequence shown here is derived from an EMBL/GenBank/DDBJ whole genome shotgun (WGS) entry which is preliminary data.</text>
</comment>
<dbReference type="PANTHER" id="PTHR37299">
    <property type="entry name" value="TRANSCRIPTIONAL REGULATOR-RELATED"/>
    <property type="match status" value="1"/>
</dbReference>
<proteinExistence type="predicted"/>
<name>A0A7K1Y8I8_9SPHI</name>
<dbReference type="SMART" id="SM00448">
    <property type="entry name" value="REC"/>
    <property type="match status" value="1"/>
</dbReference>
<feature type="domain" description="HTH LytTR-type" evidence="3">
    <location>
        <begin position="138"/>
        <end position="232"/>
    </location>
</feature>
<evidence type="ECO:0000313" key="5">
    <source>
        <dbReference type="Proteomes" id="UP000466586"/>
    </source>
</evidence>
<evidence type="ECO:0000259" key="3">
    <source>
        <dbReference type="PROSITE" id="PS50930"/>
    </source>
</evidence>
<dbReference type="EMBL" id="WVHT01000002">
    <property type="protein sequence ID" value="MXV50358.1"/>
    <property type="molecule type" value="Genomic_DNA"/>
</dbReference>
<dbReference type="AlphaFoldDB" id="A0A7K1Y8I8"/>
<dbReference type="Proteomes" id="UP000466586">
    <property type="component" value="Unassembled WGS sequence"/>
</dbReference>
<dbReference type="Pfam" id="PF04397">
    <property type="entry name" value="LytTR"/>
    <property type="match status" value="1"/>
</dbReference>
<dbReference type="InterPro" id="IPR046947">
    <property type="entry name" value="LytR-like"/>
</dbReference>
<organism evidence="4 5">
    <name type="scientific">Hufsiella arboris</name>
    <dbReference type="NCBI Taxonomy" id="2695275"/>
    <lineage>
        <taxon>Bacteria</taxon>
        <taxon>Pseudomonadati</taxon>
        <taxon>Bacteroidota</taxon>
        <taxon>Sphingobacteriia</taxon>
        <taxon>Sphingobacteriales</taxon>
        <taxon>Sphingobacteriaceae</taxon>
        <taxon>Hufsiella</taxon>
    </lineage>
</organism>
<dbReference type="InterPro" id="IPR007492">
    <property type="entry name" value="LytTR_DNA-bd_dom"/>
</dbReference>
<gene>
    <name evidence="4" type="ORF">GS399_05185</name>
</gene>
<keyword evidence="1" id="KW-0597">Phosphoprotein</keyword>
<dbReference type="PANTHER" id="PTHR37299:SF1">
    <property type="entry name" value="STAGE 0 SPORULATION PROTEIN A HOMOLOG"/>
    <property type="match status" value="1"/>
</dbReference>
<evidence type="ECO:0000256" key="1">
    <source>
        <dbReference type="PROSITE-ProRule" id="PRU00169"/>
    </source>
</evidence>
<dbReference type="SUPFAM" id="SSF52172">
    <property type="entry name" value="CheY-like"/>
    <property type="match status" value="1"/>
</dbReference>
<dbReference type="Gene3D" id="2.40.50.1020">
    <property type="entry name" value="LytTr DNA-binding domain"/>
    <property type="match status" value="1"/>
</dbReference>
<sequence length="243" mass="27583">MNCYILDDEPFAIDYLKNFIEKTPGLKLTGTATDPAVAMQEITGDCPVDLTFADVQMPGINGLEFAAIMEIYTAVIFTTAHRQHAFEAFEHNAIDYLLKPYSYERFLKSVNKAKRYLRESPAQRSVGEQFIYVKAGQKGKINKVQLADIVYIEGALNYINIQLESRSIMTYSSMESIFRALPPQHFSRIHKSFIINNNAIVSVEKGQVTLRGKKTLNIGRSYSEAFYNYMDSFRPKDKGQTGD</sequence>
<dbReference type="Pfam" id="PF00072">
    <property type="entry name" value="Response_reg"/>
    <property type="match status" value="1"/>
</dbReference>
<dbReference type="InterPro" id="IPR011006">
    <property type="entry name" value="CheY-like_superfamily"/>
</dbReference>
<evidence type="ECO:0000313" key="4">
    <source>
        <dbReference type="EMBL" id="MXV50358.1"/>
    </source>
</evidence>
<dbReference type="PROSITE" id="PS50110">
    <property type="entry name" value="RESPONSE_REGULATORY"/>
    <property type="match status" value="1"/>
</dbReference>
<keyword evidence="5" id="KW-1185">Reference proteome</keyword>
<feature type="domain" description="Response regulatory" evidence="2">
    <location>
        <begin position="2"/>
        <end position="114"/>
    </location>
</feature>
<dbReference type="GO" id="GO:0003677">
    <property type="term" value="F:DNA binding"/>
    <property type="evidence" value="ECO:0007669"/>
    <property type="project" value="InterPro"/>
</dbReference>
<dbReference type="Gene3D" id="3.40.50.2300">
    <property type="match status" value="1"/>
</dbReference>
<evidence type="ECO:0000259" key="2">
    <source>
        <dbReference type="PROSITE" id="PS50110"/>
    </source>
</evidence>
<dbReference type="RefSeq" id="WP_160843535.1">
    <property type="nucleotide sequence ID" value="NZ_WVHT01000002.1"/>
</dbReference>